<dbReference type="GeneTree" id="ENSGT00950000182935"/>
<comment type="similarity">
    <text evidence="2 6">Belongs to the synaptogyrin family.</text>
</comment>
<feature type="domain" description="MARVEL" evidence="7">
    <location>
        <begin position="40"/>
        <end position="192"/>
    </location>
</feature>
<evidence type="ECO:0000256" key="2">
    <source>
        <dbReference type="ARBA" id="ARBA00010252"/>
    </source>
</evidence>
<keyword evidence="9" id="KW-1185">Reference proteome</keyword>
<proteinExistence type="inferred from homology"/>
<dbReference type="AlphaFoldDB" id="A0A3B3TEC3"/>
<keyword evidence="3 6" id="KW-0812">Transmembrane</keyword>
<dbReference type="PIRSF" id="PIRSF011282">
    <property type="entry name" value="Synaptogyrin"/>
    <property type="match status" value="1"/>
</dbReference>
<reference evidence="8" key="2">
    <citation type="submission" date="2025-09" db="UniProtKB">
        <authorList>
            <consortium name="Ensembl"/>
        </authorList>
    </citation>
    <scope>IDENTIFICATION</scope>
</reference>
<dbReference type="GO" id="GO:0031594">
    <property type="term" value="C:neuromuscular junction"/>
    <property type="evidence" value="ECO:0007669"/>
    <property type="project" value="TreeGrafter"/>
</dbReference>
<dbReference type="Ensembl" id="ENSPKIT00000021672.1">
    <property type="protein sequence ID" value="ENSPKIP00000040651.1"/>
    <property type="gene ID" value="ENSPKIG00000017532.1"/>
</dbReference>
<dbReference type="OrthoDB" id="10041611at2759"/>
<comment type="subcellular location">
    <subcellularLocation>
        <location evidence="1 6">Membrane</location>
        <topology evidence="1 6">Multi-pass membrane protein</topology>
    </subcellularLocation>
</comment>
<evidence type="ECO:0000259" key="7">
    <source>
        <dbReference type="PROSITE" id="PS51225"/>
    </source>
</evidence>
<accession>A0A3B3TEC3</accession>
<evidence type="ECO:0000256" key="4">
    <source>
        <dbReference type="ARBA" id="ARBA00022989"/>
    </source>
</evidence>
<feature type="transmembrane region" description="Helical" evidence="6">
    <location>
        <begin position="89"/>
        <end position="111"/>
    </location>
</feature>
<dbReference type="PANTHER" id="PTHR10838">
    <property type="entry name" value="SYNAPTOGYRIN"/>
    <property type="match status" value="1"/>
</dbReference>
<keyword evidence="4 6" id="KW-1133">Transmembrane helix</keyword>
<reference evidence="8" key="1">
    <citation type="submission" date="2025-08" db="UniProtKB">
        <authorList>
            <consortium name="Ensembl"/>
        </authorList>
    </citation>
    <scope>IDENTIFICATION</scope>
</reference>
<evidence type="ECO:0000313" key="9">
    <source>
        <dbReference type="Proteomes" id="UP000261540"/>
    </source>
</evidence>
<organism evidence="8 9">
    <name type="scientific">Paramormyrops kingsleyae</name>
    <dbReference type="NCBI Taxonomy" id="1676925"/>
    <lineage>
        <taxon>Eukaryota</taxon>
        <taxon>Metazoa</taxon>
        <taxon>Chordata</taxon>
        <taxon>Craniata</taxon>
        <taxon>Vertebrata</taxon>
        <taxon>Euteleostomi</taxon>
        <taxon>Actinopterygii</taxon>
        <taxon>Neopterygii</taxon>
        <taxon>Teleostei</taxon>
        <taxon>Osteoglossocephala</taxon>
        <taxon>Osteoglossomorpha</taxon>
        <taxon>Osteoglossiformes</taxon>
        <taxon>Mormyridae</taxon>
        <taxon>Paramormyrops</taxon>
    </lineage>
</organism>
<feature type="transmembrane region" description="Helical" evidence="6">
    <location>
        <begin position="164"/>
        <end position="183"/>
    </location>
</feature>
<evidence type="ECO:0000313" key="8">
    <source>
        <dbReference type="Ensembl" id="ENSPKIP00000040651.1"/>
    </source>
</evidence>
<dbReference type="PROSITE" id="PS51225">
    <property type="entry name" value="MARVEL"/>
    <property type="match status" value="1"/>
</dbReference>
<feature type="transmembrane region" description="Helical" evidence="6">
    <location>
        <begin position="123"/>
        <end position="144"/>
    </location>
</feature>
<evidence type="ECO:0000256" key="6">
    <source>
        <dbReference type="PIRNR" id="PIRNR011282"/>
    </source>
</evidence>
<evidence type="ECO:0000256" key="1">
    <source>
        <dbReference type="ARBA" id="ARBA00004141"/>
    </source>
</evidence>
<dbReference type="Pfam" id="PF01284">
    <property type="entry name" value="MARVEL"/>
    <property type="match status" value="1"/>
</dbReference>
<keyword evidence="5 6" id="KW-0472">Membrane</keyword>
<dbReference type="Proteomes" id="UP000261540">
    <property type="component" value="Unplaced"/>
</dbReference>
<evidence type="ECO:0000256" key="3">
    <source>
        <dbReference type="ARBA" id="ARBA00022692"/>
    </source>
</evidence>
<feature type="transmembrane region" description="Helical" evidence="6">
    <location>
        <begin position="47"/>
        <end position="69"/>
    </location>
</feature>
<name>A0A3B3TEC3_9TELE</name>
<dbReference type="GO" id="GO:0030672">
    <property type="term" value="C:synaptic vesicle membrane"/>
    <property type="evidence" value="ECO:0007669"/>
    <property type="project" value="TreeGrafter"/>
</dbReference>
<dbReference type="InterPro" id="IPR008253">
    <property type="entry name" value="Marvel"/>
</dbReference>
<dbReference type="STRING" id="1676925.ENSPKIP00000040651"/>
<evidence type="ECO:0000256" key="5">
    <source>
        <dbReference type="ARBA" id="ARBA00023136"/>
    </source>
</evidence>
<dbReference type="InterPro" id="IPR016579">
    <property type="entry name" value="Synaptogyrin"/>
</dbReference>
<sequence length="248" mass="27500">MKKQKPSAVTANWMDGRIKMETAGSFGAGRAASVLNKIAFIKQPQTILRILSWIFSMAVFCSIVNEGYVNNGSERLRCVFNRNNDACNYGIVVGVGAFLASIGFFALDIYFPQISSVSDRKKAVLLDIAFSGLWTFLWFVGFCFLANQWQRTSQKELLLGQGKVAARAAVAFSFFSIITWAGLTARAVQRYLMGTDMSLFTTEHMEEKPVSQPYPTPEATVETTDIYNTAPFSSNPDAAPKDFQVPTY</sequence>
<protein>
    <recommendedName>
        <fullName evidence="6">Synaptogyrin</fullName>
    </recommendedName>
</protein>
<dbReference type="PANTHER" id="PTHR10838:SF8">
    <property type="entry name" value="SYNAPTOGYRIN-3"/>
    <property type="match status" value="1"/>
</dbReference>